<evidence type="ECO:0000313" key="3">
    <source>
        <dbReference type="Proteomes" id="UP000013750"/>
    </source>
</evidence>
<evidence type="ECO:0000313" key="4">
    <source>
        <dbReference type="Proteomes" id="UP000014160"/>
    </source>
</evidence>
<reference evidence="2 4" key="2">
    <citation type="submission" date="2013-03" db="EMBL/GenBank/DDBJ databases">
        <title>The Genome Sequence of Enterococcus gilvus ATCC BAA-350 (PacBio/Illumina hybrid assembly).</title>
        <authorList>
            <consortium name="The Broad Institute Genomics Platform"/>
            <consortium name="The Broad Institute Genome Sequencing Center for Infectious Disease"/>
            <person name="Earl A."/>
            <person name="Russ C."/>
            <person name="Gilmore M."/>
            <person name="Surin D."/>
            <person name="Walker B."/>
            <person name="Young S."/>
            <person name="Zeng Q."/>
            <person name="Gargeya S."/>
            <person name="Fitzgerald M."/>
            <person name="Haas B."/>
            <person name="Abouelleil A."/>
            <person name="Allen A.W."/>
            <person name="Alvarado L."/>
            <person name="Arachchi H.M."/>
            <person name="Berlin A.M."/>
            <person name="Chapman S.B."/>
            <person name="Gainer-Dewar J."/>
            <person name="Goldberg J."/>
            <person name="Griggs A."/>
            <person name="Gujja S."/>
            <person name="Hansen M."/>
            <person name="Howarth C."/>
            <person name="Imamovic A."/>
            <person name="Ireland A."/>
            <person name="Larimer J."/>
            <person name="McCowan C."/>
            <person name="Murphy C."/>
            <person name="Pearson M."/>
            <person name="Poon T.W."/>
            <person name="Priest M."/>
            <person name="Roberts A."/>
            <person name="Saif S."/>
            <person name="Shea T."/>
            <person name="Sisk P."/>
            <person name="Sykes S."/>
            <person name="Wortman J."/>
            <person name="Nusbaum C."/>
            <person name="Birren B."/>
        </authorList>
    </citation>
    <scope>NUCLEOTIDE SEQUENCE [LARGE SCALE GENOMIC DNA]</scope>
    <source>
        <strain evidence="2 4">ATCC BAA-350</strain>
    </source>
</reference>
<keyword evidence="4" id="KW-1185">Reference proteome</keyword>
<evidence type="ECO:0000313" key="2">
    <source>
        <dbReference type="EMBL" id="EOW78984.1"/>
    </source>
</evidence>
<dbReference type="EMBL" id="AJDQ01000003">
    <property type="protein sequence ID" value="EOI58254.1"/>
    <property type="molecule type" value="Genomic_DNA"/>
</dbReference>
<dbReference type="HOGENOM" id="CLU_2769462_0_0_9"/>
<dbReference type="EMBL" id="ASWH01000002">
    <property type="protein sequence ID" value="EOW78984.1"/>
    <property type="molecule type" value="Genomic_DNA"/>
</dbReference>
<accession>R2XTI2</accession>
<evidence type="ECO:0000313" key="1">
    <source>
        <dbReference type="EMBL" id="EOI58254.1"/>
    </source>
</evidence>
<protein>
    <submittedName>
        <fullName evidence="1">Uncharacterized protein</fullName>
    </submittedName>
</protein>
<sequence length="69" mass="8106">MPKMIRSNMTRIYFNNSGIIRIEKGKFYKYMKKMDHSFYKVVDTYGNGIILTHDEFSSLFLRTGSGTIL</sequence>
<name>R2XTI2_9ENTE</name>
<dbReference type="PATRIC" id="fig|1158614.3.peg.319"/>
<reference evidence="1 3" key="1">
    <citation type="submission" date="2013-02" db="EMBL/GenBank/DDBJ databases">
        <title>The Genome Sequence of Enterococcus gilvus ATCC BAA-350.</title>
        <authorList>
            <consortium name="The Broad Institute Genome Sequencing Platform"/>
            <consortium name="The Broad Institute Genome Sequencing Center for Infectious Disease"/>
            <person name="Earl A.M."/>
            <person name="Gilmore M.S."/>
            <person name="Lebreton F."/>
            <person name="Walker B."/>
            <person name="Young S.K."/>
            <person name="Zeng Q."/>
            <person name="Gargeya S."/>
            <person name="Fitzgerald M."/>
            <person name="Haas B."/>
            <person name="Abouelleil A."/>
            <person name="Alvarado L."/>
            <person name="Arachchi H.M."/>
            <person name="Berlin A.M."/>
            <person name="Chapman S.B."/>
            <person name="Dewar J."/>
            <person name="Goldberg J."/>
            <person name="Griggs A."/>
            <person name="Gujja S."/>
            <person name="Hansen M."/>
            <person name="Howarth C."/>
            <person name="Imamovic A."/>
            <person name="Larimer J."/>
            <person name="McCowan C."/>
            <person name="Murphy C."/>
            <person name="Neiman D."/>
            <person name="Pearson M."/>
            <person name="Priest M."/>
            <person name="Roberts A."/>
            <person name="Saif S."/>
            <person name="Shea T."/>
            <person name="Sisk P."/>
            <person name="Sykes S."/>
            <person name="Wortman J."/>
            <person name="Nusbaum C."/>
            <person name="Birren B."/>
        </authorList>
    </citation>
    <scope>NUCLEOTIDE SEQUENCE [LARGE SCALE GENOMIC DNA]</scope>
    <source>
        <strain evidence="1 3">ATCC BAA-350</strain>
    </source>
</reference>
<dbReference type="Proteomes" id="UP000014160">
    <property type="component" value="Unassembled WGS sequence"/>
</dbReference>
<organism evidence="1 3">
    <name type="scientific">Enterococcus gilvus ATCC BAA-350</name>
    <dbReference type="NCBI Taxonomy" id="1158614"/>
    <lineage>
        <taxon>Bacteria</taxon>
        <taxon>Bacillati</taxon>
        <taxon>Bacillota</taxon>
        <taxon>Bacilli</taxon>
        <taxon>Lactobacillales</taxon>
        <taxon>Enterococcaceae</taxon>
        <taxon>Enterococcus</taxon>
    </lineage>
</organism>
<proteinExistence type="predicted"/>
<dbReference type="AlphaFoldDB" id="R2XTI2"/>
<comment type="caution">
    <text evidence="1">The sequence shown here is derived from an EMBL/GenBank/DDBJ whole genome shotgun (WGS) entry which is preliminary data.</text>
</comment>
<dbReference type="Proteomes" id="UP000013750">
    <property type="component" value="Unassembled WGS sequence"/>
</dbReference>
<gene>
    <name evidence="2" type="ORF">I592_03122</name>
    <name evidence="1" type="ORF">UKC_00326</name>
</gene>
<dbReference type="RefSeq" id="WP_010778777.1">
    <property type="nucleotide sequence ID" value="NZ_ASWH01000002.1"/>
</dbReference>